<dbReference type="Pfam" id="PF09414">
    <property type="entry name" value="RNA_ligase"/>
    <property type="match status" value="1"/>
</dbReference>
<evidence type="ECO:0000259" key="1">
    <source>
        <dbReference type="Pfam" id="PF09414"/>
    </source>
</evidence>
<dbReference type="InterPro" id="IPR052732">
    <property type="entry name" value="Cell-binding_unc_protein"/>
</dbReference>
<evidence type="ECO:0000313" key="3">
    <source>
        <dbReference type="Proteomes" id="UP000255177"/>
    </source>
</evidence>
<reference evidence="3" key="1">
    <citation type="submission" date="2018-07" db="EMBL/GenBank/DDBJ databases">
        <authorList>
            <person name="Blom J."/>
        </authorList>
    </citation>
    <scope>NUCLEOTIDE SEQUENCE [LARGE SCALE GENOMIC DNA]</scope>
    <source>
        <strain evidence="3">CCOS 864</strain>
    </source>
</reference>
<dbReference type="Proteomes" id="UP000255177">
    <property type="component" value="Unassembled WGS sequence"/>
</dbReference>
<dbReference type="Gene3D" id="3.30.470.30">
    <property type="entry name" value="DNA ligase/mRNA capping enzyme"/>
    <property type="match status" value="1"/>
</dbReference>
<accession>A0A380T0N1</accession>
<dbReference type="RefSeq" id="WP_115087089.1">
    <property type="nucleotide sequence ID" value="NZ_CBCSFG010000014.1"/>
</dbReference>
<dbReference type="InterPro" id="IPR021122">
    <property type="entry name" value="RNA_ligase_dom_REL/Rnl2"/>
</dbReference>
<name>A0A380T0N1_9PSED</name>
<dbReference type="PANTHER" id="PTHR43883">
    <property type="entry name" value="SLR0207 PROTEIN"/>
    <property type="match status" value="1"/>
</dbReference>
<organism evidence="2 3">
    <name type="scientific">Pseudomonas wadenswilerensis</name>
    <dbReference type="NCBI Taxonomy" id="1785161"/>
    <lineage>
        <taxon>Bacteria</taxon>
        <taxon>Pseudomonadati</taxon>
        <taxon>Pseudomonadota</taxon>
        <taxon>Gammaproteobacteria</taxon>
        <taxon>Pseudomonadales</taxon>
        <taxon>Pseudomonadaceae</taxon>
        <taxon>Pseudomonas</taxon>
    </lineage>
</organism>
<proteinExistence type="predicted"/>
<dbReference type="GO" id="GO:0016874">
    <property type="term" value="F:ligase activity"/>
    <property type="evidence" value="ECO:0007669"/>
    <property type="project" value="UniProtKB-KW"/>
</dbReference>
<protein>
    <submittedName>
        <fullName evidence="2">RNA ligase family protein</fullName>
    </submittedName>
</protein>
<evidence type="ECO:0000313" key="2">
    <source>
        <dbReference type="EMBL" id="SUQ63573.1"/>
    </source>
</evidence>
<dbReference type="EMBL" id="UIDD01000007">
    <property type="protein sequence ID" value="SUQ63573.1"/>
    <property type="molecule type" value="Genomic_DNA"/>
</dbReference>
<gene>
    <name evidence="2" type="ORF">CCOS864_03025</name>
</gene>
<keyword evidence="2" id="KW-0436">Ligase</keyword>
<feature type="domain" description="RNA ligase" evidence="1">
    <location>
        <begin position="46"/>
        <end position="238"/>
    </location>
</feature>
<keyword evidence="3" id="KW-1185">Reference proteome</keyword>
<dbReference type="PANTHER" id="PTHR43883:SF1">
    <property type="entry name" value="GLUCONOKINASE"/>
    <property type="match status" value="1"/>
</dbReference>
<dbReference type="SUPFAM" id="SSF56091">
    <property type="entry name" value="DNA ligase/mRNA capping enzyme, catalytic domain"/>
    <property type="match status" value="1"/>
</dbReference>
<sequence>MTLDIRELAQLDLYKYPRTPHLQSSRLQAGDSDHDQLPYSRLNGQYLVVEEKLDGANAAISFSAAGELLLQSRGHYLAGGSRERQFSQFKQWAACHEDWLLEHLEDRYVLFGEVMSKRHSVFYDQLPHLFFEFDIWDRAEQVFLSTARRQQLLAGGPVLSVPVLFEGIAPPRLKDLLALVGHSQAKSRRWKDAFAEVIARQQLDFAKAWNQGDRSDLMEGLYLKIETAEHTTGRIKWVRHDFVQAILEADEHHLRQPYIPNLLAAGVDLYAPEPQVTWASLQAAEQGVE</sequence>
<dbReference type="AlphaFoldDB" id="A0A380T0N1"/>